<gene>
    <name evidence="2" type="ORF">JIN87_09235</name>
</gene>
<evidence type="ECO:0000259" key="1">
    <source>
        <dbReference type="Pfam" id="PF01882"/>
    </source>
</evidence>
<name>A0A934RX11_9BACT</name>
<feature type="domain" description="DUF58" evidence="1">
    <location>
        <begin position="48"/>
        <end position="259"/>
    </location>
</feature>
<organism evidence="2 3">
    <name type="scientific">Pelagicoccus mobilis</name>
    <dbReference type="NCBI Taxonomy" id="415221"/>
    <lineage>
        <taxon>Bacteria</taxon>
        <taxon>Pseudomonadati</taxon>
        <taxon>Verrucomicrobiota</taxon>
        <taxon>Opitutia</taxon>
        <taxon>Puniceicoccales</taxon>
        <taxon>Pelagicoccaceae</taxon>
        <taxon>Pelagicoccus</taxon>
    </lineage>
</organism>
<evidence type="ECO:0000313" key="2">
    <source>
        <dbReference type="EMBL" id="MBK1877050.1"/>
    </source>
</evidence>
<dbReference type="PANTHER" id="PTHR33608:SF7">
    <property type="entry name" value="DUF58 DOMAIN-CONTAINING PROTEIN"/>
    <property type="match status" value="1"/>
</dbReference>
<dbReference type="Gene3D" id="3.40.50.410">
    <property type="entry name" value="von Willebrand factor, type A domain"/>
    <property type="match status" value="1"/>
</dbReference>
<proteinExistence type="predicted"/>
<dbReference type="AlphaFoldDB" id="A0A934RX11"/>
<accession>A0A934RX11</accession>
<dbReference type="Proteomes" id="UP000617628">
    <property type="component" value="Unassembled WGS sequence"/>
</dbReference>
<dbReference type="InterPro" id="IPR002881">
    <property type="entry name" value="DUF58"/>
</dbReference>
<dbReference type="SUPFAM" id="SSF53300">
    <property type="entry name" value="vWA-like"/>
    <property type="match status" value="1"/>
</dbReference>
<protein>
    <submittedName>
        <fullName evidence="2">DUF58 domain-containing protein</fullName>
    </submittedName>
</protein>
<comment type="caution">
    <text evidence="2">The sequence shown here is derived from an EMBL/GenBank/DDBJ whole genome shotgun (WGS) entry which is preliminary data.</text>
</comment>
<dbReference type="Pfam" id="PF01882">
    <property type="entry name" value="DUF58"/>
    <property type="match status" value="1"/>
</dbReference>
<reference evidence="2" key="1">
    <citation type="submission" date="2021-01" db="EMBL/GenBank/DDBJ databases">
        <title>Modified the classification status of verrucomicrobia.</title>
        <authorList>
            <person name="Feng X."/>
        </authorList>
    </citation>
    <scope>NUCLEOTIDE SEQUENCE</scope>
    <source>
        <strain evidence="2">KCTC 13126</strain>
    </source>
</reference>
<keyword evidence="3" id="KW-1185">Reference proteome</keyword>
<dbReference type="RefSeq" id="WP_200355267.1">
    <property type="nucleotide sequence ID" value="NZ_JAENIL010000014.1"/>
</dbReference>
<dbReference type="EMBL" id="JAENIL010000014">
    <property type="protein sequence ID" value="MBK1877050.1"/>
    <property type="molecule type" value="Genomic_DNA"/>
</dbReference>
<sequence>MSQQRTSIDPDALLAIRDLELRARIVVEGIWAGLHRSPYHGFSVEFSEYRQYSPGDDLRYLDWKALARTDREYLKIFEDETNLICTLALDSSRSMSFGSGAFPKFEYARTLVATLSYFMLQQRDVVGLARFEDDISDFVPARWRPGHLKWLLASLERPANGEATDIARSLRAIRRVSRKRGIIVIVSDFLSDPDTWERALSHLSTMGHDVRALQVLDPVELDLEFGKAAYWEDLESGESIYVDPNEMRSRYQERFQKRQKRLVEAFLNCGVRYHTIQTNEPLDQALLDFVRELRSPNKIRR</sequence>
<dbReference type="InterPro" id="IPR036465">
    <property type="entry name" value="vWFA_dom_sf"/>
</dbReference>
<evidence type="ECO:0000313" key="3">
    <source>
        <dbReference type="Proteomes" id="UP000617628"/>
    </source>
</evidence>
<dbReference type="PANTHER" id="PTHR33608">
    <property type="entry name" value="BLL2464 PROTEIN"/>
    <property type="match status" value="1"/>
</dbReference>